<dbReference type="Pfam" id="PF04961">
    <property type="entry name" value="FTCD_C"/>
    <property type="match status" value="1"/>
</dbReference>
<dbReference type="STRING" id="1794912.AXX12_15330"/>
<dbReference type="SUPFAM" id="SSF101262">
    <property type="entry name" value="Methenyltetrahydrofolate cyclohydrolase-like"/>
    <property type="match status" value="1"/>
</dbReference>
<protein>
    <submittedName>
        <fullName evidence="2">Methenyltetrahydrofolate cyclohydrolase</fullName>
    </submittedName>
</protein>
<comment type="caution">
    <text evidence="2">The sequence shown here is derived from an EMBL/GenBank/DDBJ whole genome shotgun (WGS) entry which is preliminary data.</text>
</comment>
<dbReference type="Gene3D" id="1.20.120.680">
    <property type="entry name" value="Formiminotetrahydrofolate cyclodeaminase monomer, up-and-down helical bundle"/>
    <property type="match status" value="1"/>
</dbReference>
<dbReference type="Proteomes" id="UP000076268">
    <property type="component" value="Unassembled WGS sequence"/>
</dbReference>
<dbReference type="InterPro" id="IPR036178">
    <property type="entry name" value="Formintransfe-cycloase-like_sf"/>
</dbReference>
<evidence type="ECO:0000313" key="3">
    <source>
        <dbReference type="Proteomes" id="UP000076268"/>
    </source>
</evidence>
<organism evidence="2 3">
    <name type="scientific">Anaerosporomusa subterranea</name>
    <dbReference type="NCBI Taxonomy" id="1794912"/>
    <lineage>
        <taxon>Bacteria</taxon>
        <taxon>Bacillati</taxon>
        <taxon>Bacillota</taxon>
        <taxon>Negativicutes</taxon>
        <taxon>Acetonemataceae</taxon>
        <taxon>Anaerosporomusa</taxon>
    </lineage>
</organism>
<dbReference type="AlphaFoldDB" id="A0A154BM79"/>
<dbReference type="OrthoDB" id="7959174at2"/>
<feature type="domain" description="Cyclodeaminase/cyclohydrolase" evidence="1">
    <location>
        <begin position="6"/>
        <end position="186"/>
    </location>
</feature>
<reference evidence="2 3" key="1">
    <citation type="submission" date="2016-02" db="EMBL/GenBank/DDBJ databases">
        <title>Anaerosporomusa subterraneum gen. nov., sp. nov., a spore-forming obligate anaerobe isolated from saprolite.</title>
        <authorList>
            <person name="Choi J.K."/>
            <person name="Shah M."/>
            <person name="Yee N."/>
        </authorList>
    </citation>
    <scope>NUCLEOTIDE SEQUENCE [LARGE SCALE GENOMIC DNA]</scope>
    <source>
        <strain evidence="2 3">RU4</strain>
    </source>
</reference>
<dbReference type="RefSeq" id="WP_066245451.1">
    <property type="nucleotide sequence ID" value="NZ_LSGP01000026.1"/>
</dbReference>
<evidence type="ECO:0000313" key="2">
    <source>
        <dbReference type="EMBL" id="KYZ74950.1"/>
    </source>
</evidence>
<evidence type="ECO:0000259" key="1">
    <source>
        <dbReference type="Pfam" id="PF04961"/>
    </source>
</evidence>
<gene>
    <name evidence="2" type="ORF">AXX12_15330</name>
</gene>
<keyword evidence="3" id="KW-1185">Reference proteome</keyword>
<sequence>MLVQQTVAGFIAELSSDSPAPGGGSVAALSGALGASLVGMVCRLTIGNAKYAAADVAMRGALVKVDELKDTLTRLIDKDTAVFNQVMAAYRLPKTTDAEKTNRSEVIQLALKEAAALPLSVAEHCLALLELSKQALVNGNANASSDAAVAGAMAHAGLAAALYNVRINAMSIKDEEFAVALQKSAKSLKSRADSMYKELEAAADVKIG</sequence>
<dbReference type="InterPro" id="IPR007044">
    <property type="entry name" value="Cyclodeamin/CycHdrlase"/>
</dbReference>
<dbReference type="EMBL" id="LSGP01000026">
    <property type="protein sequence ID" value="KYZ74950.1"/>
    <property type="molecule type" value="Genomic_DNA"/>
</dbReference>
<proteinExistence type="predicted"/>
<dbReference type="GO" id="GO:0016787">
    <property type="term" value="F:hydrolase activity"/>
    <property type="evidence" value="ECO:0007669"/>
    <property type="project" value="UniProtKB-KW"/>
</dbReference>
<keyword evidence="2" id="KW-0378">Hydrolase</keyword>
<accession>A0A154BM79</accession>
<name>A0A154BM79_ANASB</name>